<dbReference type="KEGG" id="ggr:HKW67_20065"/>
<dbReference type="PANTHER" id="PTHR42852:SF13">
    <property type="entry name" value="PROTEIN DIPZ"/>
    <property type="match status" value="1"/>
</dbReference>
<dbReference type="Gene3D" id="3.40.30.10">
    <property type="entry name" value="Glutaredoxin"/>
    <property type="match status" value="1"/>
</dbReference>
<evidence type="ECO:0000313" key="3">
    <source>
        <dbReference type="Proteomes" id="UP000500938"/>
    </source>
</evidence>
<organism evidence="2 3">
    <name type="scientific">Gemmatimonas groenlandica</name>
    <dbReference type="NCBI Taxonomy" id="2732249"/>
    <lineage>
        <taxon>Bacteria</taxon>
        <taxon>Pseudomonadati</taxon>
        <taxon>Gemmatimonadota</taxon>
        <taxon>Gemmatimonadia</taxon>
        <taxon>Gemmatimonadales</taxon>
        <taxon>Gemmatimonadaceae</taxon>
        <taxon>Gemmatimonas</taxon>
    </lineage>
</organism>
<dbReference type="PANTHER" id="PTHR42852">
    <property type="entry name" value="THIOL:DISULFIDE INTERCHANGE PROTEIN DSBE"/>
    <property type="match status" value="1"/>
</dbReference>
<dbReference type="GO" id="GO:0016209">
    <property type="term" value="F:antioxidant activity"/>
    <property type="evidence" value="ECO:0007669"/>
    <property type="project" value="InterPro"/>
</dbReference>
<dbReference type="InterPro" id="IPR013766">
    <property type="entry name" value="Thioredoxin_domain"/>
</dbReference>
<dbReference type="InterPro" id="IPR036249">
    <property type="entry name" value="Thioredoxin-like_sf"/>
</dbReference>
<dbReference type="InterPro" id="IPR050553">
    <property type="entry name" value="Thioredoxin_ResA/DsbE_sf"/>
</dbReference>
<reference evidence="2 3" key="1">
    <citation type="submission" date="2020-05" db="EMBL/GenBank/DDBJ databases">
        <title>Complete genome sequence of Gemmatimonas greenlandica TET16.</title>
        <authorList>
            <person name="Zeng Y."/>
        </authorList>
    </citation>
    <scope>NUCLEOTIDE SEQUENCE [LARGE SCALE GENOMIC DNA]</scope>
    <source>
        <strain evidence="2 3">TET16</strain>
    </source>
</reference>
<dbReference type="EMBL" id="CP053085">
    <property type="protein sequence ID" value="QJR37651.1"/>
    <property type="molecule type" value="Genomic_DNA"/>
</dbReference>
<protein>
    <submittedName>
        <fullName evidence="2">Redoxin domain-containing protein</fullName>
    </submittedName>
</protein>
<evidence type="ECO:0000259" key="1">
    <source>
        <dbReference type="PROSITE" id="PS51352"/>
    </source>
</evidence>
<feature type="domain" description="Thioredoxin" evidence="1">
    <location>
        <begin position="43"/>
        <end position="196"/>
    </location>
</feature>
<dbReference type="RefSeq" id="WP_171227086.1">
    <property type="nucleotide sequence ID" value="NZ_CP053085.1"/>
</dbReference>
<sequence>MRWALTAVLIAVLGSAYALESHRPASTLAGRIAVSMASRAAVPDSARPAPPWKNASWLNAAAPVTLASLKGRVVLLNFWVFTCYNCTNTLPSLRTLDAQYRDRGLSIIGIHTPEFPPYAGEHDKNNVAKALTKYAITYPIAQDNDRASWDLYRIQYWPSFVLIDKQGRVRYEGYGEFHVGDRWHTEWERRIKTLLAE</sequence>
<proteinExistence type="predicted"/>
<dbReference type="AlphaFoldDB" id="A0A6M4IZK8"/>
<dbReference type="Proteomes" id="UP000500938">
    <property type="component" value="Chromosome"/>
</dbReference>
<accession>A0A6M4IZK8</accession>
<keyword evidence="3" id="KW-1185">Reference proteome</keyword>
<dbReference type="GO" id="GO:0016491">
    <property type="term" value="F:oxidoreductase activity"/>
    <property type="evidence" value="ECO:0007669"/>
    <property type="project" value="InterPro"/>
</dbReference>
<dbReference type="InterPro" id="IPR000866">
    <property type="entry name" value="AhpC/TSA"/>
</dbReference>
<dbReference type="PROSITE" id="PS51352">
    <property type="entry name" value="THIOREDOXIN_2"/>
    <property type="match status" value="1"/>
</dbReference>
<evidence type="ECO:0000313" key="2">
    <source>
        <dbReference type="EMBL" id="QJR37651.1"/>
    </source>
</evidence>
<gene>
    <name evidence="2" type="ORF">HKW67_20065</name>
</gene>
<name>A0A6M4IZK8_9BACT</name>
<dbReference type="Pfam" id="PF00578">
    <property type="entry name" value="AhpC-TSA"/>
    <property type="match status" value="1"/>
</dbReference>
<dbReference type="SUPFAM" id="SSF52833">
    <property type="entry name" value="Thioredoxin-like"/>
    <property type="match status" value="1"/>
</dbReference>